<proteinExistence type="predicted"/>
<dbReference type="Proteomes" id="UP000789702">
    <property type="component" value="Unassembled WGS sequence"/>
</dbReference>
<comment type="caution">
    <text evidence="1">The sequence shown here is derived from an EMBL/GenBank/DDBJ whole genome shotgun (WGS) entry which is preliminary data.</text>
</comment>
<evidence type="ECO:0000313" key="2">
    <source>
        <dbReference type="Proteomes" id="UP000789702"/>
    </source>
</evidence>
<sequence length="260" mass="28656">KAYTPLPSYSHGAILIGKKLYILGGDANNTSIQFAPTKDDFFYLDVSAEFNTTNIQWTDLSNVVGIPKQSRAAVSASGPNKDIIFLIGGVFENSSYGIPLVYTFDTITVGTISDARAHHSSVLGLNNDHIIIYGGLYSYASPAVVHDLFVLDIRNKPYQWFTPNVSGFIFLQQYINTDMYILDIGDDSEYKWVTSFNPNSPSTSSHIPKLIQNGDSISTGTMIGAIIGTFIGSILLAIFALMVYRRYRRKHPRAIPTHGS</sequence>
<keyword evidence="2" id="KW-1185">Reference proteome</keyword>
<protein>
    <submittedName>
        <fullName evidence="1">9133_t:CDS:1</fullName>
    </submittedName>
</protein>
<organism evidence="1 2">
    <name type="scientific">Dentiscutata heterogama</name>
    <dbReference type="NCBI Taxonomy" id="1316150"/>
    <lineage>
        <taxon>Eukaryota</taxon>
        <taxon>Fungi</taxon>
        <taxon>Fungi incertae sedis</taxon>
        <taxon>Mucoromycota</taxon>
        <taxon>Glomeromycotina</taxon>
        <taxon>Glomeromycetes</taxon>
        <taxon>Diversisporales</taxon>
        <taxon>Gigasporaceae</taxon>
        <taxon>Dentiscutata</taxon>
    </lineage>
</organism>
<feature type="non-terminal residue" evidence="1">
    <location>
        <position position="1"/>
    </location>
</feature>
<gene>
    <name evidence="1" type="ORF">DHETER_LOCUS3784</name>
</gene>
<accession>A0ACA9L9J3</accession>
<dbReference type="EMBL" id="CAJVPU010003450">
    <property type="protein sequence ID" value="CAG8518200.1"/>
    <property type="molecule type" value="Genomic_DNA"/>
</dbReference>
<evidence type="ECO:0000313" key="1">
    <source>
        <dbReference type="EMBL" id="CAG8518200.1"/>
    </source>
</evidence>
<reference evidence="1" key="1">
    <citation type="submission" date="2021-06" db="EMBL/GenBank/DDBJ databases">
        <authorList>
            <person name="Kallberg Y."/>
            <person name="Tangrot J."/>
            <person name="Rosling A."/>
        </authorList>
    </citation>
    <scope>NUCLEOTIDE SEQUENCE</scope>
    <source>
        <strain evidence="1">IL203A</strain>
    </source>
</reference>
<name>A0ACA9L9J3_9GLOM</name>